<dbReference type="Proteomes" id="UP000002866">
    <property type="component" value="Chromosome 8"/>
</dbReference>
<dbReference type="Pfam" id="PF14610">
    <property type="entry name" value="Psg1"/>
    <property type="match status" value="1"/>
</dbReference>
<dbReference type="GeneID" id="14497695"/>
<evidence type="ECO:0000256" key="2">
    <source>
        <dbReference type="SAM" id="SignalP"/>
    </source>
</evidence>
<proteinExistence type="predicted"/>
<evidence type="ECO:0000313" key="4">
    <source>
        <dbReference type="Proteomes" id="UP000002866"/>
    </source>
</evidence>
<dbReference type="KEGG" id="tbl:TBLA_0H02540"/>
<dbReference type="OMA" id="RCTPDRY"/>
<dbReference type="EMBL" id="HE806323">
    <property type="protein sequence ID" value="CCH62538.1"/>
    <property type="molecule type" value="Genomic_DNA"/>
</dbReference>
<organism evidence="3 4">
    <name type="scientific">Henningerozyma blattae (strain ATCC 34711 / CBS 6284 / DSM 70876 / NBRC 10599 / NRRL Y-10934 / UCD 77-7)</name>
    <name type="common">Yeast</name>
    <name type="synonym">Tetrapisispora blattae</name>
    <dbReference type="NCBI Taxonomy" id="1071380"/>
    <lineage>
        <taxon>Eukaryota</taxon>
        <taxon>Fungi</taxon>
        <taxon>Dikarya</taxon>
        <taxon>Ascomycota</taxon>
        <taxon>Saccharomycotina</taxon>
        <taxon>Saccharomycetes</taxon>
        <taxon>Saccharomycetales</taxon>
        <taxon>Saccharomycetaceae</taxon>
        <taxon>Henningerozyma</taxon>
    </lineage>
</organism>
<feature type="signal peptide" evidence="2">
    <location>
        <begin position="1"/>
        <end position="23"/>
    </location>
</feature>
<keyword evidence="2" id="KW-0732">Signal</keyword>
<dbReference type="HOGENOM" id="CLU_041040_0_0_1"/>
<name>I2H836_HENB6</name>
<feature type="transmembrane region" description="Helical" evidence="1">
    <location>
        <begin position="320"/>
        <end position="342"/>
    </location>
</feature>
<protein>
    <submittedName>
        <fullName evidence="3">Uncharacterized protein</fullName>
    </submittedName>
</protein>
<evidence type="ECO:0000256" key="1">
    <source>
        <dbReference type="SAM" id="Phobius"/>
    </source>
</evidence>
<keyword evidence="1" id="KW-1133">Transmembrane helix</keyword>
<sequence>MISFPKFASYTTALLLLLSNADAIRLAQQPHEKITTSEEARPWYRTIYSTEVELVTPTVIGGVTFSAKPPQSSESLAPWVSLNKEGEPKIIRPELKNGRIKKGLPDYKTYFQTLSIKTLGYDELKAKNMDPNDVFEEEVWIEEDPTYVSLNPIIRCTPDRFFHKGLAREIISDPFCTPRENVEWEIGKTYFITWYTHSLIDESTDIVSPQARIHLSYVKESPKDVRYRKRDGSIPTATFFMSKWVDNVDGVMPMELKEDWLQGRYERLIMVSVQPSHIADEDFDPMDNGVMIRMRLGARVVKQDRDAIAMRDAGMTGEKWYYVLMAIPTAVVVALFGMYFFLHLNRGTRDISGITQREIGKKRKVLGSLKDMKYGQQHNHLYSELPVYNKGPKHS</sequence>
<dbReference type="OrthoDB" id="4084551at2759"/>
<dbReference type="InParanoid" id="I2H836"/>
<feature type="chain" id="PRO_5003659240" evidence="2">
    <location>
        <begin position="24"/>
        <end position="395"/>
    </location>
</feature>
<keyword evidence="4" id="KW-1185">Reference proteome</keyword>
<dbReference type="RefSeq" id="XP_004182057.1">
    <property type="nucleotide sequence ID" value="XM_004182009.1"/>
</dbReference>
<gene>
    <name evidence="3" type="primary">TBLA0H02540</name>
    <name evidence="3" type="ORF">TBLA_0H02540</name>
</gene>
<accession>I2H836</accession>
<evidence type="ECO:0000313" key="3">
    <source>
        <dbReference type="EMBL" id="CCH62538.1"/>
    </source>
</evidence>
<dbReference type="AlphaFoldDB" id="I2H836"/>
<reference evidence="3 4" key="1">
    <citation type="journal article" date="2011" name="Proc. Natl. Acad. Sci. U.S.A.">
        <title>Evolutionary erosion of yeast sex chromosomes by mating-type switching accidents.</title>
        <authorList>
            <person name="Gordon J.L."/>
            <person name="Armisen D."/>
            <person name="Proux-Wera E."/>
            <person name="Oheigeartaigh S.S."/>
            <person name="Byrne K.P."/>
            <person name="Wolfe K.H."/>
        </authorList>
    </citation>
    <scope>NUCLEOTIDE SEQUENCE [LARGE SCALE GENOMIC DNA]</scope>
    <source>
        <strain evidence="4">ATCC 34711 / CBS 6284 / DSM 70876 / NBRC 10599 / NRRL Y-10934 / UCD 77-7</strain>
    </source>
</reference>
<dbReference type="InterPro" id="IPR028000">
    <property type="entry name" value="Pma1"/>
</dbReference>
<dbReference type="eggNOG" id="ENOG502QVDR">
    <property type="taxonomic scope" value="Eukaryota"/>
</dbReference>
<keyword evidence="1" id="KW-0472">Membrane</keyword>
<keyword evidence="1" id="KW-0812">Transmembrane</keyword>